<gene>
    <name evidence="1" type="ORF">M1E25_25465</name>
</gene>
<accession>A0ABT0XFQ9</accession>
<reference evidence="1" key="1">
    <citation type="journal article" date="2023" name="Int. J. Syst. Evol. Microbiol.">
        <title>Streptomyces meridianus sp. nov. isolated from brackish water of the Tagus estuary in Alcochete, Portugal.</title>
        <authorList>
            <person name="Santos J.D.N."/>
            <person name="Klimek D."/>
            <person name="Calusinska M."/>
            <person name="Lobo Da Cunha A."/>
            <person name="Catita J."/>
            <person name="Goncalves H."/>
            <person name="Gonzalez I."/>
            <person name="Reyes F."/>
            <person name="Lage O.M."/>
        </authorList>
    </citation>
    <scope>NUCLEOTIDE SEQUENCE</scope>
    <source>
        <strain evidence="1">MTZ3.1</strain>
    </source>
</reference>
<proteinExistence type="predicted"/>
<keyword evidence="2" id="KW-1185">Reference proteome</keyword>
<dbReference type="EMBL" id="JAMQGM010000085">
    <property type="protein sequence ID" value="MCM2580637.1"/>
    <property type="molecule type" value="Genomic_DNA"/>
</dbReference>
<comment type="caution">
    <text evidence="1">The sequence shown here is derived from an EMBL/GenBank/DDBJ whole genome shotgun (WGS) entry which is preliminary data.</text>
</comment>
<sequence>MAELIEFDSFAQVEVLLRAGMEFKFEHPEGSDILNGSPIYASALNRLREGLLLGLRSSSTPGRAQKQADWYQLSRHPHRWGVIAQRAVLHPRWRDLDAVEIRQWVETLAAPLSVDDSALEAVKAAAEEVLDRG</sequence>
<evidence type="ECO:0000313" key="1">
    <source>
        <dbReference type="EMBL" id="MCM2580637.1"/>
    </source>
</evidence>
<evidence type="ECO:0000313" key="2">
    <source>
        <dbReference type="Proteomes" id="UP001167160"/>
    </source>
</evidence>
<dbReference type="RefSeq" id="WP_251419656.1">
    <property type="nucleotide sequence ID" value="NZ_JAMQGM010000085.1"/>
</dbReference>
<protein>
    <submittedName>
        <fullName evidence="1">Uncharacterized protein</fullName>
    </submittedName>
</protein>
<name>A0ABT0XFQ9_9ACTN</name>
<dbReference type="Proteomes" id="UP001167160">
    <property type="component" value="Unassembled WGS sequence"/>
</dbReference>
<organism evidence="1 2">
    <name type="scientific">Streptomyces meridianus</name>
    <dbReference type="NCBI Taxonomy" id="2938945"/>
    <lineage>
        <taxon>Bacteria</taxon>
        <taxon>Bacillati</taxon>
        <taxon>Actinomycetota</taxon>
        <taxon>Actinomycetes</taxon>
        <taxon>Kitasatosporales</taxon>
        <taxon>Streptomycetaceae</taxon>
        <taxon>Streptomyces</taxon>
    </lineage>
</organism>